<comment type="pathway">
    <text evidence="2">Cofactor biosynthesis; NAD(+) biosynthesis; quinolinate from iminoaspartate: step 1/1.</text>
</comment>
<evidence type="ECO:0000256" key="5">
    <source>
        <dbReference type="ARBA" id="ARBA00022642"/>
    </source>
</evidence>
<dbReference type="Pfam" id="PF02657">
    <property type="entry name" value="SufE"/>
    <property type="match status" value="1"/>
</dbReference>
<evidence type="ECO:0000313" key="12">
    <source>
        <dbReference type="Proteomes" id="UP001465755"/>
    </source>
</evidence>
<dbReference type="InterPro" id="IPR036094">
    <property type="entry name" value="NadA_sf"/>
</dbReference>
<keyword evidence="12" id="KW-1185">Reference proteome</keyword>
<protein>
    <recommendedName>
        <fullName evidence="3">quinolinate synthase</fullName>
        <ecNumber evidence="3">2.5.1.72</ecNumber>
    </recommendedName>
</protein>
<evidence type="ECO:0000256" key="3">
    <source>
        <dbReference type="ARBA" id="ARBA00012669"/>
    </source>
</evidence>
<gene>
    <name evidence="11" type="ORF">WJX73_008477</name>
</gene>
<proteinExistence type="predicted"/>
<accession>A0AAW1P2R5</accession>
<dbReference type="PANTHER" id="PTHR30573">
    <property type="entry name" value="QUINOLINATE SYNTHETASE A"/>
    <property type="match status" value="1"/>
</dbReference>
<dbReference type="AlphaFoldDB" id="A0AAW1P2R5"/>
<dbReference type="Pfam" id="PF02445">
    <property type="entry name" value="NadA"/>
    <property type="match status" value="1"/>
</dbReference>
<dbReference type="EC" id="2.5.1.72" evidence="3"/>
<reference evidence="11 12" key="1">
    <citation type="journal article" date="2024" name="Nat. Commun.">
        <title>Phylogenomics reveals the evolutionary origins of lichenization in chlorophyte algae.</title>
        <authorList>
            <person name="Puginier C."/>
            <person name="Libourel C."/>
            <person name="Otte J."/>
            <person name="Skaloud P."/>
            <person name="Haon M."/>
            <person name="Grisel S."/>
            <person name="Petersen M."/>
            <person name="Berrin J.G."/>
            <person name="Delaux P.M."/>
            <person name="Dal Grande F."/>
            <person name="Keller J."/>
        </authorList>
    </citation>
    <scope>NUCLEOTIDE SEQUENCE [LARGE SCALE GENOMIC DNA]</scope>
    <source>
        <strain evidence="11 12">SAG 2036</strain>
    </source>
</reference>
<comment type="caution">
    <text evidence="11">The sequence shown here is derived from an EMBL/GenBank/DDBJ whole genome shotgun (WGS) entry which is preliminary data.</text>
</comment>
<keyword evidence="7" id="KW-0479">Metal-binding</keyword>
<dbReference type="InterPro" id="IPR003473">
    <property type="entry name" value="NadA"/>
</dbReference>
<dbReference type="GO" id="GO:0051539">
    <property type="term" value="F:4 iron, 4 sulfur cluster binding"/>
    <property type="evidence" value="ECO:0007669"/>
    <property type="project" value="UniProtKB-KW"/>
</dbReference>
<dbReference type="PANTHER" id="PTHR30573:SF0">
    <property type="entry name" value="QUINOLINATE SYNTHASE, CHLOROPLASTIC"/>
    <property type="match status" value="1"/>
</dbReference>
<dbReference type="Gene3D" id="3.40.50.10800">
    <property type="entry name" value="NadA-like"/>
    <property type="match status" value="3"/>
</dbReference>
<evidence type="ECO:0000256" key="9">
    <source>
        <dbReference type="ARBA" id="ARBA00023014"/>
    </source>
</evidence>
<keyword evidence="8" id="KW-0408">Iron</keyword>
<dbReference type="Proteomes" id="UP001465755">
    <property type="component" value="Unassembled WGS sequence"/>
</dbReference>
<comment type="cofactor">
    <cofactor evidence="1">
        <name>[4Fe-4S] cluster</name>
        <dbReference type="ChEBI" id="CHEBI:49883"/>
    </cofactor>
</comment>
<keyword evidence="9" id="KW-0411">Iron-sulfur</keyword>
<name>A0AAW1P2R5_9CHLO</name>
<evidence type="ECO:0000256" key="7">
    <source>
        <dbReference type="ARBA" id="ARBA00022723"/>
    </source>
</evidence>
<dbReference type="Gene3D" id="3.90.1010.10">
    <property type="match status" value="1"/>
</dbReference>
<dbReference type="GO" id="GO:0008987">
    <property type="term" value="F:quinolinate synthetase A activity"/>
    <property type="evidence" value="ECO:0007669"/>
    <property type="project" value="InterPro"/>
</dbReference>
<keyword evidence="5" id="KW-0662">Pyridine nucleotide biosynthesis</keyword>
<evidence type="ECO:0000256" key="2">
    <source>
        <dbReference type="ARBA" id="ARBA00005065"/>
    </source>
</evidence>
<evidence type="ECO:0000256" key="8">
    <source>
        <dbReference type="ARBA" id="ARBA00023004"/>
    </source>
</evidence>
<dbReference type="GO" id="GO:0009507">
    <property type="term" value="C:chloroplast"/>
    <property type="evidence" value="ECO:0007669"/>
    <property type="project" value="TreeGrafter"/>
</dbReference>
<sequence length="618" mass="66290">MALSARCTFSSTWKPATSPGRLQRSLPIKTRARRLHIAAAAVSQAVTQELTAPAAALRSIATQLGATHNAKEQLQLLMKCAEKLRGLPGQARTWSNRVMGCTAQVWVTAELDAAGRVVFAADSDSRLTQGLAFLLEDSLSGLTPDEVAEVNVTALSELGIDPHLLTPSRSNSFLTLLQAMRKRATLLGSGAQLASFPSLIISARETVPVGAFAEAQARYLNPDQTTVDALVRALTSKRIGVVAHFYMDPQVQGVLTSAAAHWPHIRISDSLVMADAAVRMAEAGCTSVAVLGVDFMSENVRAILDEAGHTNVQVYRMAADDIGCSLAEAAESEAYAQYLAEAAKDPHPGLHVVYINTSLRTKALSHAVVPTITCTSSNVVQTVLQGFAQIPDLHVWYGPDSYMGANLAQLFTALAQSSDDDVAALHPSHTVESVRKLLPRLHHFAEGICVVHHMFGSEVTNLVRRAYPDAHLAAHFEVPGEMFSLAMEAKRQRDAGVVGSTQNILDFIGAKLSDALQHRFPERVQVILGTDAEGGCASCPFMKMNTLKALMRVCELVSTPGEALLVAQQPRTYTQQVGARSMASVGCEPILHMRGFQKTGKLPPALEADVIARGNSRS</sequence>
<evidence type="ECO:0000259" key="10">
    <source>
        <dbReference type="Pfam" id="PF02657"/>
    </source>
</evidence>
<dbReference type="GO" id="GO:0046872">
    <property type="term" value="F:metal ion binding"/>
    <property type="evidence" value="ECO:0007669"/>
    <property type="project" value="UniProtKB-KW"/>
</dbReference>
<dbReference type="FunFam" id="3.40.50.10800:FF:000008">
    <property type="entry name" value="Quinolinate synthase chloroplastic"/>
    <property type="match status" value="1"/>
</dbReference>
<organism evidence="11 12">
    <name type="scientific">Symbiochloris irregularis</name>
    <dbReference type="NCBI Taxonomy" id="706552"/>
    <lineage>
        <taxon>Eukaryota</taxon>
        <taxon>Viridiplantae</taxon>
        <taxon>Chlorophyta</taxon>
        <taxon>core chlorophytes</taxon>
        <taxon>Trebouxiophyceae</taxon>
        <taxon>Trebouxiales</taxon>
        <taxon>Trebouxiaceae</taxon>
        <taxon>Symbiochloris</taxon>
    </lineage>
</organism>
<evidence type="ECO:0000313" key="11">
    <source>
        <dbReference type="EMBL" id="KAK9802853.1"/>
    </source>
</evidence>
<evidence type="ECO:0000256" key="6">
    <source>
        <dbReference type="ARBA" id="ARBA00022679"/>
    </source>
</evidence>
<dbReference type="GO" id="GO:0034628">
    <property type="term" value="P:'de novo' NAD+ biosynthetic process from L-aspartate"/>
    <property type="evidence" value="ECO:0007669"/>
    <property type="project" value="TreeGrafter"/>
</dbReference>
<evidence type="ECO:0000256" key="4">
    <source>
        <dbReference type="ARBA" id="ARBA00022485"/>
    </source>
</evidence>
<dbReference type="SUPFAM" id="SSF142754">
    <property type="entry name" value="NadA-like"/>
    <property type="match status" value="1"/>
</dbReference>
<keyword evidence="6" id="KW-0808">Transferase</keyword>
<dbReference type="InterPro" id="IPR003808">
    <property type="entry name" value="Fe-S_metab-assoc_dom"/>
</dbReference>
<dbReference type="EMBL" id="JALJOQ010000066">
    <property type="protein sequence ID" value="KAK9802853.1"/>
    <property type="molecule type" value="Genomic_DNA"/>
</dbReference>
<feature type="domain" description="Fe-S metabolism associated" evidence="10">
    <location>
        <begin position="64"/>
        <end position="182"/>
    </location>
</feature>
<keyword evidence="4" id="KW-0004">4Fe-4S</keyword>
<dbReference type="SUPFAM" id="SSF82649">
    <property type="entry name" value="SufE/NifU"/>
    <property type="match status" value="1"/>
</dbReference>
<evidence type="ECO:0000256" key="1">
    <source>
        <dbReference type="ARBA" id="ARBA00001966"/>
    </source>
</evidence>